<dbReference type="GO" id="GO:0043169">
    <property type="term" value="F:cation binding"/>
    <property type="evidence" value="ECO:0007669"/>
    <property type="project" value="InterPro"/>
</dbReference>
<evidence type="ECO:0000256" key="1">
    <source>
        <dbReference type="SAM" id="Coils"/>
    </source>
</evidence>
<keyword evidence="3" id="KW-1185">Reference proteome</keyword>
<accession>A0AAE1VA15</accession>
<reference evidence="2" key="1">
    <citation type="submission" date="2023-12" db="EMBL/GenBank/DDBJ databases">
        <title>Genome assembly of Anisodus tanguticus.</title>
        <authorList>
            <person name="Wang Y.-J."/>
        </authorList>
    </citation>
    <scope>NUCLEOTIDE SEQUENCE</scope>
    <source>
        <strain evidence="2">KB-2021</strain>
        <tissue evidence="2">Leaf</tissue>
    </source>
</reference>
<name>A0AAE1VA15_9SOLA</name>
<sequence>MNSLQALSTYLLEKLTFFKEMKLVPIKGNHSGDVSAFSSADGSGEILPAVVPRVSTPLGELSVLGKKLKCVGRKNKGVTWGFTSMIGRRKEMEDTVRVVPGFLSCTCDHVRGCTAPCSTTSDEVSPVHFFGVYDGHGRSQIVFGAPLHIRLSSSAHALTHPYDPLSDFPKAILSPVETTEDFYVDAAIEVFAALQYLGYLWQEKKHIQTSFNEVNAERQQNVSRMNELQKQLSKLQVELERIQAEIKSITSAICALESIIKAQDSSRSSLFRQSIHLDEKIQELGNQQVAWELDQKVGNERLA</sequence>
<evidence type="ECO:0000313" key="3">
    <source>
        <dbReference type="Proteomes" id="UP001291623"/>
    </source>
</evidence>
<dbReference type="InterPro" id="IPR036457">
    <property type="entry name" value="PPM-type-like_dom_sf"/>
</dbReference>
<dbReference type="Gene3D" id="3.60.40.10">
    <property type="entry name" value="PPM-type phosphatase domain"/>
    <property type="match status" value="1"/>
</dbReference>
<gene>
    <name evidence="2" type="ORF">RND71_028418</name>
</gene>
<evidence type="ECO:0000313" key="2">
    <source>
        <dbReference type="EMBL" id="KAK4352900.1"/>
    </source>
</evidence>
<comment type="caution">
    <text evidence="2">The sequence shown here is derived from an EMBL/GenBank/DDBJ whole genome shotgun (WGS) entry which is preliminary data.</text>
</comment>
<dbReference type="PROSITE" id="PS01032">
    <property type="entry name" value="PPM_1"/>
    <property type="match status" value="1"/>
</dbReference>
<dbReference type="Proteomes" id="UP001291623">
    <property type="component" value="Unassembled WGS sequence"/>
</dbReference>
<dbReference type="AlphaFoldDB" id="A0AAE1VA15"/>
<keyword evidence="1" id="KW-0175">Coiled coil</keyword>
<dbReference type="SUPFAM" id="SSF81606">
    <property type="entry name" value="PP2C-like"/>
    <property type="match status" value="1"/>
</dbReference>
<proteinExistence type="predicted"/>
<feature type="coiled-coil region" evidence="1">
    <location>
        <begin position="211"/>
        <end position="252"/>
    </location>
</feature>
<dbReference type="EMBL" id="JAVYJV010000015">
    <property type="protein sequence ID" value="KAK4352900.1"/>
    <property type="molecule type" value="Genomic_DNA"/>
</dbReference>
<protein>
    <submittedName>
        <fullName evidence="2">Uncharacterized protein</fullName>
    </submittedName>
</protein>
<dbReference type="InterPro" id="IPR000222">
    <property type="entry name" value="PP2C_BS"/>
</dbReference>
<organism evidence="2 3">
    <name type="scientific">Anisodus tanguticus</name>
    <dbReference type="NCBI Taxonomy" id="243964"/>
    <lineage>
        <taxon>Eukaryota</taxon>
        <taxon>Viridiplantae</taxon>
        <taxon>Streptophyta</taxon>
        <taxon>Embryophyta</taxon>
        <taxon>Tracheophyta</taxon>
        <taxon>Spermatophyta</taxon>
        <taxon>Magnoliopsida</taxon>
        <taxon>eudicotyledons</taxon>
        <taxon>Gunneridae</taxon>
        <taxon>Pentapetalae</taxon>
        <taxon>asterids</taxon>
        <taxon>lamiids</taxon>
        <taxon>Solanales</taxon>
        <taxon>Solanaceae</taxon>
        <taxon>Solanoideae</taxon>
        <taxon>Hyoscyameae</taxon>
        <taxon>Anisodus</taxon>
    </lineage>
</organism>